<evidence type="ECO:0000313" key="2">
    <source>
        <dbReference type="Proteomes" id="UP001472677"/>
    </source>
</evidence>
<accession>A0ABR2BJK8</accession>
<dbReference type="Proteomes" id="UP001472677">
    <property type="component" value="Unassembled WGS sequence"/>
</dbReference>
<evidence type="ECO:0000313" key="1">
    <source>
        <dbReference type="EMBL" id="KAK8507114.1"/>
    </source>
</evidence>
<gene>
    <name evidence="1" type="ORF">V6N12_008461</name>
</gene>
<organism evidence="1 2">
    <name type="scientific">Hibiscus sabdariffa</name>
    <name type="common">roselle</name>
    <dbReference type="NCBI Taxonomy" id="183260"/>
    <lineage>
        <taxon>Eukaryota</taxon>
        <taxon>Viridiplantae</taxon>
        <taxon>Streptophyta</taxon>
        <taxon>Embryophyta</taxon>
        <taxon>Tracheophyta</taxon>
        <taxon>Spermatophyta</taxon>
        <taxon>Magnoliopsida</taxon>
        <taxon>eudicotyledons</taxon>
        <taxon>Gunneridae</taxon>
        <taxon>Pentapetalae</taxon>
        <taxon>rosids</taxon>
        <taxon>malvids</taxon>
        <taxon>Malvales</taxon>
        <taxon>Malvaceae</taxon>
        <taxon>Malvoideae</taxon>
        <taxon>Hibiscus</taxon>
    </lineage>
</organism>
<dbReference type="EMBL" id="JBBPBM010000109">
    <property type="protein sequence ID" value="KAK8507114.1"/>
    <property type="molecule type" value="Genomic_DNA"/>
</dbReference>
<keyword evidence="2" id="KW-1185">Reference proteome</keyword>
<sequence>MLTSRATRHPAKFLVEQLVIKAARSAASRRRYNHSDELRPTTDFSPSLASDRLHLERLERLYTRLKSLAS</sequence>
<protein>
    <submittedName>
        <fullName evidence="1">Uncharacterized protein</fullName>
    </submittedName>
</protein>
<reference evidence="1 2" key="1">
    <citation type="journal article" date="2024" name="G3 (Bethesda)">
        <title>Genome assembly of Hibiscus sabdariffa L. provides insights into metabolisms of medicinal natural products.</title>
        <authorList>
            <person name="Kim T."/>
        </authorList>
    </citation>
    <scope>NUCLEOTIDE SEQUENCE [LARGE SCALE GENOMIC DNA]</scope>
    <source>
        <strain evidence="1">TK-2024</strain>
        <tissue evidence="1">Old leaves</tissue>
    </source>
</reference>
<name>A0ABR2BJK8_9ROSI</name>
<comment type="caution">
    <text evidence="1">The sequence shown here is derived from an EMBL/GenBank/DDBJ whole genome shotgun (WGS) entry which is preliminary data.</text>
</comment>
<proteinExistence type="predicted"/>